<dbReference type="AlphaFoldDB" id="A0A397WPS1"/>
<dbReference type="EMBL" id="MWMI01000001">
    <property type="protein sequence ID" value="RIB35499.1"/>
    <property type="molecule type" value="Genomic_DNA"/>
</dbReference>
<feature type="binding site" evidence="7">
    <location>
        <begin position="263"/>
        <end position="264"/>
    </location>
    <ligand>
        <name>L-histidine</name>
        <dbReference type="ChEBI" id="CHEBI:57595"/>
    </ligand>
</feature>
<reference evidence="9 10" key="1">
    <citation type="journal article" date="2018" name="Syst. Appl. Microbiol.">
        <title>A new symbiotic nanoarchaeote (Candidatus Nanoclepta minutus) and its host (Zestosphaera tikiterensis gen. nov., sp. nov.) from a New Zealand hot spring.</title>
        <authorList>
            <person name="St John E."/>
            <person name="Liu Y."/>
            <person name="Podar M."/>
            <person name="Stott M.B."/>
            <person name="Meneghin J."/>
            <person name="Chen Z."/>
            <person name="Lagutin K."/>
            <person name="Mitchell K."/>
            <person name="Reysenbach A.L."/>
        </authorList>
    </citation>
    <scope>NUCLEOTIDE SEQUENCE [LARGE SCALE GENOMIC DNA]</scope>
    <source>
        <strain evidence="9">NZ3</strain>
    </source>
</reference>
<dbReference type="PIRSF" id="PIRSF001549">
    <property type="entry name" value="His-tRNA_synth"/>
    <property type="match status" value="1"/>
</dbReference>
<dbReference type="SUPFAM" id="SSF52954">
    <property type="entry name" value="Class II aaRS ABD-related"/>
    <property type="match status" value="1"/>
</dbReference>
<feature type="domain" description="Aminoacyl-transfer RNA synthetases class-II family profile" evidence="8">
    <location>
        <begin position="19"/>
        <end position="311"/>
    </location>
</feature>
<keyword evidence="4 6" id="KW-0648">Protein biosynthesis</keyword>
<dbReference type="HAMAP" id="MF_00127">
    <property type="entry name" value="His_tRNA_synth"/>
    <property type="match status" value="1"/>
</dbReference>
<dbReference type="InterPro" id="IPR004154">
    <property type="entry name" value="Anticodon-bd"/>
</dbReference>
<dbReference type="Gene3D" id="3.30.930.10">
    <property type="entry name" value="Bira Bifunctional Protein, Domain 2"/>
    <property type="match status" value="1"/>
</dbReference>
<feature type="binding site" evidence="7">
    <location>
        <begin position="80"/>
        <end position="82"/>
    </location>
    <ligand>
        <name>L-histidine</name>
        <dbReference type="ChEBI" id="CHEBI:57595"/>
    </ligand>
</feature>
<dbReference type="PANTHER" id="PTHR11476:SF7">
    <property type="entry name" value="HISTIDINE--TRNA LIGASE"/>
    <property type="match status" value="1"/>
</dbReference>
<comment type="similarity">
    <text evidence="1 6">Belongs to the class-II aminoacyl-tRNA synthetase family.</text>
</comment>
<dbReference type="InterPro" id="IPR006195">
    <property type="entry name" value="aa-tRNA-synth_II"/>
</dbReference>
<dbReference type="PROSITE" id="PS50862">
    <property type="entry name" value="AA_TRNA_LIGASE_II"/>
    <property type="match status" value="1"/>
</dbReference>
<gene>
    <name evidence="6" type="primary">hisS</name>
    <name evidence="9" type="ORF">BXU00_00080</name>
</gene>
<comment type="subcellular location">
    <subcellularLocation>
        <location evidence="6">Cytoplasm</location>
    </subcellularLocation>
</comment>
<evidence type="ECO:0000256" key="3">
    <source>
        <dbReference type="ARBA" id="ARBA00022840"/>
    </source>
</evidence>
<dbReference type="Proteomes" id="UP000266622">
    <property type="component" value="Unassembled WGS sequence"/>
</dbReference>
<dbReference type="InterPro" id="IPR041715">
    <property type="entry name" value="HisRS-like_core"/>
</dbReference>
<dbReference type="NCBIfam" id="TIGR00442">
    <property type="entry name" value="hisS"/>
    <property type="match status" value="1"/>
</dbReference>
<proteinExistence type="inferred from homology"/>
<name>A0A397WPS1_9ARCH</name>
<feature type="binding site" evidence="7">
    <location>
        <position position="122"/>
    </location>
    <ligand>
        <name>L-histidine</name>
        <dbReference type="ChEBI" id="CHEBI:57595"/>
    </ligand>
</feature>
<sequence>MDLSTPKGTKDFTVELEIIRKKIVSEIEDIFQKYGYEPITTPIVEYWDTLKGKYGEEAENKLIWRFKLPFSEREYALKYDNTVPLARYYAKYRPLLPFKRYTIDRVFRYDEPQKGRYREFWQADVDILGSPYPEADAEILKVFNEVFERLGFRDFRILINDRRIMDTIFSGFGIEYRSKVYRIIDKLDKVGLENVKRELLEFLDKDKVERIINLISLEDKEALEYISRFKGVEEYVEDIKTIIDLSGSNKIIYKPSLVRGLDYYTGMVFEVVYNGYPGSLGGGGRYDDLIEVFAGSKVPAVGGSVGINRVMDLGIDLGIFKVDKKTYTEIAVIYIGDTFRKAWNIANDLRKEGFKVYIDLMRSKFKKQIEYAISKDIRYLIIVGEEDLKENMVTFQDRYLKKREKVDLKDLINLLNKKISNRSG</sequence>
<dbReference type="SUPFAM" id="SSF55681">
    <property type="entry name" value="Class II aaRS and biotin synthetases"/>
    <property type="match status" value="1"/>
</dbReference>
<dbReference type="InterPro" id="IPR004516">
    <property type="entry name" value="HisRS/HisZ"/>
</dbReference>
<dbReference type="GO" id="GO:0004821">
    <property type="term" value="F:histidine-tRNA ligase activity"/>
    <property type="evidence" value="ECO:0007669"/>
    <property type="project" value="UniProtKB-UniRule"/>
</dbReference>
<keyword evidence="6 9" id="KW-0436">Ligase</keyword>
<keyword evidence="6" id="KW-0963">Cytoplasm</keyword>
<evidence type="ECO:0000256" key="5">
    <source>
        <dbReference type="ARBA" id="ARBA00047639"/>
    </source>
</evidence>
<evidence type="ECO:0000256" key="4">
    <source>
        <dbReference type="ARBA" id="ARBA00022917"/>
    </source>
</evidence>
<organism evidence="9 10">
    <name type="scientific">Candidatus Nanoclepta minutus</name>
    <dbReference type="NCBI Taxonomy" id="1940235"/>
    <lineage>
        <taxon>Archaea</taxon>
        <taxon>Nanobdellota</taxon>
        <taxon>Candidatus Nanoclepta</taxon>
    </lineage>
</organism>
<keyword evidence="6" id="KW-0030">Aminoacyl-tRNA synthetase</keyword>
<comment type="catalytic activity">
    <reaction evidence="5 6">
        <text>tRNA(His) + L-histidine + ATP = L-histidyl-tRNA(His) + AMP + diphosphate + H(+)</text>
        <dbReference type="Rhea" id="RHEA:17313"/>
        <dbReference type="Rhea" id="RHEA-COMP:9665"/>
        <dbReference type="Rhea" id="RHEA-COMP:9689"/>
        <dbReference type="ChEBI" id="CHEBI:15378"/>
        <dbReference type="ChEBI" id="CHEBI:30616"/>
        <dbReference type="ChEBI" id="CHEBI:33019"/>
        <dbReference type="ChEBI" id="CHEBI:57595"/>
        <dbReference type="ChEBI" id="CHEBI:78442"/>
        <dbReference type="ChEBI" id="CHEBI:78527"/>
        <dbReference type="ChEBI" id="CHEBI:456215"/>
        <dbReference type="EC" id="6.1.1.21"/>
    </reaction>
</comment>
<dbReference type="CDD" id="cd00773">
    <property type="entry name" value="HisRS-like_core"/>
    <property type="match status" value="1"/>
</dbReference>
<accession>A0A397WPS1</accession>
<dbReference type="EC" id="6.1.1.21" evidence="6"/>
<evidence type="ECO:0000313" key="10">
    <source>
        <dbReference type="Proteomes" id="UP000266622"/>
    </source>
</evidence>
<dbReference type="GO" id="GO:0005524">
    <property type="term" value="F:ATP binding"/>
    <property type="evidence" value="ECO:0007669"/>
    <property type="project" value="UniProtKB-UniRule"/>
</dbReference>
<dbReference type="Gene3D" id="3.40.50.800">
    <property type="entry name" value="Anticodon-binding domain"/>
    <property type="match status" value="1"/>
</dbReference>
<dbReference type="InterPro" id="IPR045864">
    <property type="entry name" value="aa-tRNA-synth_II/BPL/LPL"/>
</dbReference>
<comment type="caution">
    <text evidence="9">The sequence shown here is derived from an EMBL/GenBank/DDBJ whole genome shotgun (WGS) entry which is preliminary data.</text>
</comment>
<dbReference type="Pfam" id="PF13393">
    <property type="entry name" value="tRNA-synt_His"/>
    <property type="match status" value="1"/>
</dbReference>
<dbReference type="PANTHER" id="PTHR11476">
    <property type="entry name" value="HISTIDYL-TRNA SYNTHETASE"/>
    <property type="match status" value="1"/>
</dbReference>
<dbReference type="GO" id="GO:0003723">
    <property type="term" value="F:RNA binding"/>
    <property type="evidence" value="ECO:0007669"/>
    <property type="project" value="TreeGrafter"/>
</dbReference>
<evidence type="ECO:0000256" key="2">
    <source>
        <dbReference type="ARBA" id="ARBA00022741"/>
    </source>
</evidence>
<evidence type="ECO:0000313" key="9">
    <source>
        <dbReference type="EMBL" id="RIB35499.1"/>
    </source>
</evidence>
<feature type="binding site" evidence="7">
    <location>
        <position position="108"/>
    </location>
    <ligand>
        <name>L-histidine</name>
        <dbReference type="ChEBI" id="CHEBI:57595"/>
    </ligand>
</feature>
<dbReference type="GO" id="GO:0005829">
    <property type="term" value="C:cytosol"/>
    <property type="evidence" value="ECO:0007669"/>
    <property type="project" value="TreeGrafter"/>
</dbReference>
<feature type="binding site" evidence="7">
    <location>
        <position position="126"/>
    </location>
    <ligand>
        <name>L-histidine</name>
        <dbReference type="ChEBI" id="CHEBI:57595"/>
    </ligand>
</feature>
<dbReference type="GO" id="GO:0006427">
    <property type="term" value="P:histidyl-tRNA aminoacylation"/>
    <property type="evidence" value="ECO:0007669"/>
    <property type="project" value="UniProtKB-UniRule"/>
</dbReference>
<dbReference type="Pfam" id="PF03129">
    <property type="entry name" value="HGTP_anticodon"/>
    <property type="match status" value="1"/>
</dbReference>
<dbReference type="InterPro" id="IPR015807">
    <property type="entry name" value="His-tRNA-ligase"/>
</dbReference>
<keyword evidence="3 6" id="KW-0067">ATP-binding</keyword>
<dbReference type="InterPro" id="IPR036621">
    <property type="entry name" value="Anticodon-bd_dom_sf"/>
</dbReference>
<evidence type="ECO:0000256" key="6">
    <source>
        <dbReference type="HAMAP-Rule" id="MF_00127"/>
    </source>
</evidence>
<protein>
    <recommendedName>
        <fullName evidence="6">Histidine--tRNA ligase</fullName>
        <ecNumber evidence="6">6.1.1.21</ecNumber>
    </recommendedName>
    <alternativeName>
        <fullName evidence="6">Histidyl-tRNA synthetase</fullName>
        <shortName evidence="6">HisRS</shortName>
    </alternativeName>
</protein>
<evidence type="ECO:0000256" key="7">
    <source>
        <dbReference type="PIRSR" id="PIRSR001549-1"/>
    </source>
</evidence>
<keyword evidence="2 6" id="KW-0547">Nucleotide-binding</keyword>
<feature type="binding site" evidence="7">
    <location>
        <position position="259"/>
    </location>
    <ligand>
        <name>L-histidine</name>
        <dbReference type="ChEBI" id="CHEBI:57595"/>
    </ligand>
</feature>
<evidence type="ECO:0000256" key="1">
    <source>
        <dbReference type="ARBA" id="ARBA00008226"/>
    </source>
</evidence>
<evidence type="ECO:0000259" key="8">
    <source>
        <dbReference type="PROSITE" id="PS50862"/>
    </source>
</evidence>